<organism evidence="1">
    <name type="scientific">marine sediment metagenome</name>
    <dbReference type="NCBI Taxonomy" id="412755"/>
    <lineage>
        <taxon>unclassified sequences</taxon>
        <taxon>metagenomes</taxon>
        <taxon>ecological metagenomes</taxon>
    </lineage>
</organism>
<reference evidence="1" key="1">
    <citation type="journal article" date="2015" name="Nature">
        <title>Complex archaea that bridge the gap between prokaryotes and eukaryotes.</title>
        <authorList>
            <person name="Spang A."/>
            <person name="Saw J.H."/>
            <person name="Jorgensen S.L."/>
            <person name="Zaremba-Niedzwiedzka K."/>
            <person name="Martijn J."/>
            <person name="Lind A.E."/>
            <person name="van Eijk R."/>
            <person name="Schleper C."/>
            <person name="Guy L."/>
            <person name="Ettema T.J."/>
        </authorList>
    </citation>
    <scope>NUCLEOTIDE SEQUENCE</scope>
</reference>
<dbReference type="AlphaFoldDB" id="A0A0F9CUT4"/>
<evidence type="ECO:0000313" key="1">
    <source>
        <dbReference type="EMBL" id="KKL53123.1"/>
    </source>
</evidence>
<gene>
    <name evidence="1" type="ORF">LCGC14_2278620</name>
</gene>
<protein>
    <submittedName>
        <fullName evidence="1">Uncharacterized protein</fullName>
    </submittedName>
</protein>
<sequence length="81" mass="8555">VDVADLTGTLTGTVDGALTDITFNATWSQAQADEINKNFKEFQTIVNAFLPEVGQFPVAVALESVDNSGGGSAVRIRVEIL</sequence>
<accession>A0A0F9CUT4</accession>
<name>A0A0F9CUT4_9ZZZZ</name>
<proteinExistence type="predicted"/>
<feature type="non-terminal residue" evidence="1">
    <location>
        <position position="1"/>
    </location>
</feature>
<comment type="caution">
    <text evidence="1">The sequence shown here is derived from an EMBL/GenBank/DDBJ whole genome shotgun (WGS) entry which is preliminary data.</text>
</comment>
<dbReference type="EMBL" id="LAZR01031649">
    <property type="protein sequence ID" value="KKL53123.1"/>
    <property type="molecule type" value="Genomic_DNA"/>
</dbReference>